<dbReference type="Proteomes" id="UP000585272">
    <property type="component" value="Unassembled WGS sequence"/>
</dbReference>
<keyword evidence="2" id="KW-1185">Reference proteome</keyword>
<gene>
    <name evidence="1" type="ORF">BDZ31_003099</name>
</gene>
<dbReference type="PANTHER" id="PTHR31891">
    <property type="entry name" value="FORMAMIDASE C869.04-RELATED"/>
    <property type="match status" value="1"/>
</dbReference>
<dbReference type="EMBL" id="JACHNU010000004">
    <property type="protein sequence ID" value="MBB4663504.1"/>
    <property type="molecule type" value="Genomic_DNA"/>
</dbReference>
<accession>A0A840IHG5</accession>
<dbReference type="InterPro" id="IPR004304">
    <property type="entry name" value="FmdA_AmdA"/>
</dbReference>
<name>A0A840IHG5_9ACTN</name>
<proteinExistence type="predicted"/>
<dbReference type="Pfam" id="PF03069">
    <property type="entry name" value="FmdA_AmdA"/>
    <property type="match status" value="1"/>
</dbReference>
<dbReference type="GO" id="GO:0016811">
    <property type="term" value="F:hydrolase activity, acting on carbon-nitrogen (but not peptide) bonds, in linear amides"/>
    <property type="evidence" value="ECO:0007669"/>
    <property type="project" value="InterPro"/>
</dbReference>
<protein>
    <submittedName>
        <fullName evidence="1">Acetamidase/formamidase</fullName>
    </submittedName>
</protein>
<dbReference type="PANTHER" id="PTHR31891:SF1">
    <property type="entry name" value="FORMAMIDASE C869.04-RELATED"/>
    <property type="match status" value="1"/>
</dbReference>
<comment type="caution">
    <text evidence="1">The sequence shown here is derived from an EMBL/GenBank/DDBJ whole genome shotgun (WGS) entry which is preliminary data.</text>
</comment>
<dbReference type="Gene3D" id="2.60.120.580">
    <property type="entry name" value="Acetamidase/Formamidase-like domains"/>
    <property type="match status" value="2"/>
</dbReference>
<reference evidence="1 2" key="1">
    <citation type="submission" date="2020-08" db="EMBL/GenBank/DDBJ databases">
        <title>Genomic Encyclopedia of Archaeal and Bacterial Type Strains, Phase II (KMG-II): from individual species to whole genera.</title>
        <authorList>
            <person name="Goeker M."/>
        </authorList>
    </citation>
    <scope>NUCLEOTIDE SEQUENCE [LARGE SCALE GENOMIC DNA]</scope>
    <source>
        <strain evidence="1 2">DSM 23288</strain>
    </source>
</reference>
<evidence type="ECO:0000313" key="1">
    <source>
        <dbReference type="EMBL" id="MBB4663504.1"/>
    </source>
</evidence>
<sequence>MAVEPATAAPHRTVFVDTFTDGLLGPEVPMLGPVADGGHIVVNTAPGCWGPMITPAIRGGHEVARPVAVAGAEVGDAIAIRIKDISVTSIATSSGNDQAMEGRFNGDPYCAAVCPGCGDEWPATRVDGIGETSVRCARCGADATPFTFTNGYTIAFDEQHTVGVTVPRETAEGFARDAARAAGLPDGSRQNPILTFAPHDLVALATRLRPFMGQLGTTPSTTIPDSHNAGDFGSFLIGAPHRYALSAEELQRHKTDGHLDVDAVRAGAILICPVKVPGGGVYMGDMHALQGDGEIAGHTADVSGTVTLQVEVIKGLAIDGPILLPVADDLPFLAKPLTAEEKAKAAALGARHGVSELEASLPISVIGTGPDLNSATDNGLARAAELLGATVPEIMNRATITGAIEIGRHPGVVQVTFRAPVAALEQRGLIAYAEEQYGAA</sequence>
<dbReference type="AlphaFoldDB" id="A0A840IHG5"/>
<dbReference type="SUPFAM" id="SSF141130">
    <property type="entry name" value="Acetamidase/Formamidase-like"/>
    <property type="match status" value="1"/>
</dbReference>
<organism evidence="1 2">
    <name type="scientific">Conexibacter arvalis</name>
    <dbReference type="NCBI Taxonomy" id="912552"/>
    <lineage>
        <taxon>Bacteria</taxon>
        <taxon>Bacillati</taxon>
        <taxon>Actinomycetota</taxon>
        <taxon>Thermoleophilia</taxon>
        <taxon>Solirubrobacterales</taxon>
        <taxon>Conexibacteraceae</taxon>
        <taxon>Conexibacter</taxon>
    </lineage>
</organism>
<dbReference type="RefSeq" id="WP_183343231.1">
    <property type="nucleotide sequence ID" value="NZ_JACHNU010000004.1"/>
</dbReference>
<evidence type="ECO:0000313" key="2">
    <source>
        <dbReference type="Proteomes" id="UP000585272"/>
    </source>
</evidence>